<dbReference type="SUPFAM" id="SSF56784">
    <property type="entry name" value="HAD-like"/>
    <property type="match status" value="1"/>
</dbReference>
<evidence type="ECO:0000313" key="1">
    <source>
        <dbReference type="EMBL" id="GAA3723489.1"/>
    </source>
</evidence>
<dbReference type="SFLD" id="SFLDS00003">
    <property type="entry name" value="Haloacid_Dehalogenase"/>
    <property type="match status" value="1"/>
</dbReference>
<dbReference type="PANTHER" id="PTHR43611">
    <property type="entry name" value="ALPHA-D-GLUCOSE 1-PHOSPHATE PHOSPHATASE"/>
    <property type="match status" value="1"/>
</dbReference>
<dbReference type="InterPro" id="IPR036412">
    <property type="entry name" value="HAD-like_sf"/>
</dbReference>
<comment type="caution">
    <text evidence="1">The sequence shown here is derived from an EMBL/GenBank/DDBJ whole genome shotgun (WGS) entry which is preliminary data.</text>
</comment>
<organism evidence="1 2">
    <name type="scientific">Salinactinospora qingdaonensis</name>
    <dbReference type="NCBI Taxonomy" id="702744"/>
    <lineage>
        <taxon>Bacteria</taxon>
        <taxon>Bacillati</taxon>
        <taxon>Actinomycetota</taxon>
        <taxon>Actinomycetes</taxon>
        <taxon>Streptosporangiales</taxon>
        <taxon>Nocardiopsidaceae</taxon>
        <taxon>Salinactinospora</taxon>
    </lineage>
</organism>
<dbReference type="Pfam" id="PF00702">
    <property type="entry name" value="Hydrolase"/>
    <property type="match status" value="1"/>
</dbReference>
<dbReference type="PRINTS" id="PR00413">
    <property type="entry name" value="HADHALOGNASE"/>
</dbReference>
<dbReference type="EMBL" id="BAABDD010000001">
    <property type="protein sequence ID" value="GAA3723489.1"/>
    <property type="molecule type" value="Genomic_DNA"/>
</dbReference>
<dbReference type="InterPro" id="IPR006439">
    <property type="entry name" value="HAD-SF_hydro_IA"/>
</dbReference>
<proteinExistence type="predicted"/>
<dbReference type="Gene3D" id="3.40.50.1000">
    <property type="entry name" value="HAD superfamily/HAD-like"/>
    <property type="match status" value="1"/>
</dbReference>
<name>A0ABP7ETI4_9ACTN</name>
<keyword evidence="2" id="KW-1185">Reference proteome</keyword>
<dbReference type="RefSeq" id="WP_344966149.1">
    <property type="nucleotide sequence ID" value="NZ_BAABDD010000001.1"/>
</dbReference>
<dbReference type="InterPro" id="IPR023214">
    <property type="entry name" value="HAD_sf"/>
</dbReference>
<dbReference type="Proteomes" id="UP001500908">
    <property type="component" value="Unassembled WGS sequence"/>
</dbReference>
<dbReference type="PANTHER" id="PTHR43611:SF3">
    <property type="entry name" value="FLAVIN MONONUCLEOTIDE HYDROLASE 1, CHLOROPLATIC"/>
    <property type="match status" value="1"/>
</dbReference>
<protein>
    <submittedName>
        <fullName evidence="1">HAD family phosphatase</fullName>
    </submittedName>
</protein>
<accession>A0ABP7ETI4</accession>
<gene>
    <name evidence="1" type="ORF">GCM10022402_00150</name>
</gene>
<dbReference type="CDD" id="cd02603">
    <property type="entry name" value="HAD_sEH-N_like"/>
    <property type="match status" value="1"/>
</dbReference>
<evidence type="ECO:0000313" key="2">
    <source>
        <dbReference type="Proteomes" id="UP001500908"/>
    </source>
</evidence>
<sequence length="203" mass="22329">MGVDRQATVIFDYGEVISLAPDSTARAAIERISGVPAEVLWPAYWAERGDYDRGLAAPEYWRRVAQRCQTTWSTTQLQEIWAADVASWLHVAPTSVALIDRLATRGVELALLSNAPADIAGALRRSPIVRPFSALFFSCDIGLSKPDPAIYRHVLSELASSPSETIFVDDREDNIVTAKELGIDAHHYTDAAELESFLSDRLG</sequence>
<dbReference type="SFLD" id="SFLDG01129">
    <property type="entry name" value="C1.5:_HAD__Beta-PGM__Phosphata"/>
    <property type="match status" value="1"/>
</dbReference>
<reference evidence="2" key="1">
    <citation type="journal article" date="2019" name="Int. J. Syst. Evol. Microbiol.">
        <title>The Global Catalogue of Microorganisms (GCM) 10K type strain sequencing project: providing services to taxonomists for standard genome sequencing and annotation.</title>
        <authorList>
            <consortium name="The Broad Institute Genomics Platform"/>
            <consortium name="The Broad Institute Genome Sequencing Center for Infectious Disease"/>
            <person name="Wu L."/>
            <person name="Ma J."/>
        </authorList>
    </citation>
    <scope>NUCLEOTIDE SEQUENCE [LARGE SCALE GENOMIC DNA]</scope>
    <source>
        <strain evidence="2">JCM 17137</strain>
    </source>
</reference>
<dbReference type="NCBIfam" id="TIGR01509">
    <property type="entry name" value="HAD-SF-IA-v3"/>
    <property type="match status" value="1"/>
</dbReference>